<feature type="domain" description="Acyl-CoA oxidase/dehydrogenase middle" evidence="7">
    <location>
        <begin position="123"/>
        <end position="201"/>
    </location>
</feature>
<evidence type="ECO:0000256" key="3">
    <source>
        <dbReference type="ARBA" id="ARBA00022630"/>
    </source>
</evidence>
<dbReference type="InterPro" id="IPR046373">
    <property type="entry name" value="Acyl-CoA_Oxase/DH_mid-dom_sf"/>
</dbReference>
<evidence type="ECO:0000256" key="1">
    <source>
        <dbReference type="ARBA" id="ARBA00001974"/>
    </source>
</evidence>
<evidence type="ECO:0008006" key="11">
    <source>
        <dbReference type="Google" id="ProtNLM"/>
    </source>
</evidence>
<evidence type="ECO:0000259" key="6">
    <source>
        <dbReference type="Pfam" id="PF00441"/>
    </source>
</evidence>
<dbReference type="AlphaFoldDB" id="A0A7W8HHJ4"/>
<dbReference type="PANTHER" id="PTHR43884">
    <property type="entry name" value="ACYL-COA DEHYDROGENASE"/>
    <property type="match status" value="1"/>
</dbReference>
<sequence length="379" mass="39989">MNLQLTSEQQMLRESAVRWVAERGRPAHAGEAQPPAGERWREMADMGWLAMTLPERDGGLGQGVAETCVLAEALGAGPVVEPFLPAAVMAGGLLADAGSDAQRERWLGALASGEAVVVPATIERGTGHDVSRTATSATRDGGGWLLEGDKSMVPSGPAAQAWIVSARTSEGEIAFFLVERGAAGVATRDFPSVDGAGACSLALRGVRVDDSARLPGASLESFQRVLDHALVAACAESVGAMDTLVKATVDYTKQRNQFGRPLSANQVLRHRMADMSIHAEEARSITLGAVLALQDAERTGDAQSRSRAAAAARAKVGLGARRVAEEAVQLHGGMGVTDELTIGVYMRRQMALDAMFGPAEWHLRRHAQMRRPLAAGSEN</sequence>
<gene>
    <name evidence="9" type="ORF">HNQ70_002191</name>
</gene>
<keyword evidence="3" id="KW-0285">Flavoprotein</keyword>
<evidence type="ECO:0000313" key="10">
    <source>
        <dbReference type="Proteomes" id="UP000532440"/>
    </source>
</evidence>
<evidence type="ECO:0000256" key="5">
    <source>
        <dbReference type="ARBA" id="ARBA00023002"/>
    </source>
</evidence>
<dbReference type="CDD" id="cd00567">
    <property type="entry name" value="ACAD"/>
    <property type="match status" value="1"/>
</dbReference>
<dbReference type="InterPro" id="IPR006091">
    <property type="entry name" value="Acyl-CoA_Oxase/DH_mid-dom"/>
</dbReference>
<dbReference type="Gene3D" id="1.10.540.10">
    <property type="entry name" value="Acyl-CoA dehydrogenase/oxidase, N-terminal domain"/>
    <property type="match status" value="1"/>
</dbReference>
<comment type="similarity">
    <text evidence="2">Belongs to the acyl-CoA dehydrogenase family.</text>
</comment>
<dbReference type="RefSeq" id="WP_183967336.1">
    <property type="nucleotide sequence ID" value="NZ_BAABEW010000002.1"/>
</dbReference>
<dbReference type="InterPro" id="IPR036250">
    <property type="entry name" value="AcylCo_DH-like_C"/>
</dbReference>
<keyword evidence="4" id="KW-0274">FAD</keyword>
<dbReference type="Gene3D" id="1.20.140.10">
    <property type="entry name" value="Butyryl-CoA Dehydrogenase, subunit A, domain 3"/>
    <property type="match status" value="1"/>
</dbReference>
<dbReference type="InterPro" id="IPR013786">
    <property type="entry name" value="AcylCoA_DH/ox_N"/>
</dbReference>
<evidence type="ECO:0000256" key="2">
    <source>
        <dbReference type="ARBA" id="ARBA00009347"/>
    </source>
</evidence>
<accession>A0A7W8HHJ4</accession>
<feature type="domain" description="Acyl-CoA dehydrogenase/oxidase C-terminal" evidence="6">
    <location>
        <begin position="222"/>
        <end position="366"/>
    </location>
</feature>
<keyword evidence="5" id="KW-0560">Oxidoreductase</keyword>
<proteinExistence type="inferred from homology"/>
<dbReference type="PANTHER" id="PTHR43884:SF20">
    <property type="entry name" value="ACYL-COA DEHYDROGENASE FADE28"/>
    <property type="match status" value="1"/>
</dbReference>
<keyword evidence="10" id="KW-1185">Reference proteome</keyword>
<evidence type="ECO:0000256" key="4">
    <source>
        <dbReference type="ARBA" id="ARBA00022827"/>
    </source>
</evidence>
<comment type="caution">
    <text evidence="9">The sequence shown here is derived from an EMBL/GenBank/DDBJ whole genome shotgun (WGS) entry which is preliminary data.</text>
</comment>
<dbReference type="EMBL" id="JACHGB010000004">
    <property type="protein sequence ID" value="MBB5272177.1"/>
    <property type="molecule type" value="Genomic_DNA"/>
</dbReference>
<evidence type="ECO:0000259" key="8">
    <source>
        <dbReference type="Pfam" id="PF02771"/>
    </source>
</evidence>
<dbReference type="SUPFAM" id="SSF47203">
    <property type="entry name" value="Acyl-CoA dehydrogenase C-terminal domain-like"/>
    <property type="match status" value="1"/>
</dbReference>
<dbReference type="Proteomes" id="UP000532440">
    <property type="component" value="Unassembled WGS sequence"/>
</dbReference>
<dbReference type="Pfam" id="PF02770">
    <property type="entry name" value="Acyl-CoA_dh_M"/>
    <property type="match status" value="1"/>
</dbReference>
<organism evidence="9 10">
    <name type="scientific">Quisquiliibacterium transsilvanicum</name>
    <dbReference type="NCBI Taxonomy" id="1549638"/>
    <lineage>
        <taxon>Bacteria</taxon>
        <taxon>Pseudomonadati</taxon>
        <taxon>Pseudomonadota</taxon>
        <taxon>Betaproteobacteria</taxon>
        <taxon>Burkholderiales</taxon>
        <taxon>Burkholderiaceae</taxon>
        <taxon>Quisquiliibacterium</taxon>
    </lineage>
</organism>
<dbReference type="SUPFAM" id="SSF56645">
    <property type="entry name" value="Acyl-CoA dehydrogenase NM domain-like"/>
    <property type="match status" value="1"/>
</dbReference>
<comment type="cofactor">
    <cofactor evidence="1">
        <name>FAD</name>
        <dbReference type="ChEBI" id="CHEBI:57692"/>
    </cofactor>
</comment>
<dbReference type="Gene3D" id="2.40.110.10">
    <property type="entry name" value="Butyryl-CoA Dehydrogenase, subunit A, domain 2"/>
    <property type="match status" value="1"/>
</dbReference>
<dbReference type="GO" id="GO:0050660">
    <property type="term" value="F:flavin adenine dinucleotide binding"/>
    <property type="evidence" value="ECO:0007669"/>
    <property type="project" value="InterPro"/>
</dbReference>
<evidence type="ECO:0000313" key="9">
    <source>
        <dbReference type="EMBL" id="MBB5272177.1"/>
    </source>
</evidence>
<dbReference type="InterPro" id="IPR009075">
    <property type="entry name" value="AcylCo_DH/oxidase_C"/>
</dbReference>
<reference evidence="9 10" key="1">
    <citation type="submission" date="2020-08" db="EMBL/GenBank/DDBJ databases">
        <title>Genomic Encyclopedia of Type Strains, Phase IV (KMG-IV): sequencing the most valuable type-strain genomes for metagenomic binning, comparative biology and taxonomic classification.</title>
        <authorList>
            <person name="Goeker M."/>
        </authorList>
    </citation>
    <scope>NUCLEOTIDE SEQUENCE [LARGE SCALE GENOMIC DNA]</scope>
    <source>
        <strain evidence="9 10">DSM 29781</strain>
    </source>
</reference>
<dbReference type="GO" id="GO:0003995">
    <property type="term" value="F:acyl-CoA dehydrogenase activity"/>
    <property type="evidence" value="ECO:0007669"/>
    <property type="project" value="TreeGrafter"/>
</dbReference>
<feature type="domain" description="Acyl-CoA dehydrogenase/oxidase N-terminal" evidence="8">
    <location>
        <begin position="6"/>
        <end position="114"/>
    </location>
</feature>
<dbReference type="InterPro" id="IPR037069">
    <property type="entry name" value="AcylCoA_DH/ox_N_sf"/>
</dbReference>
<name>A0A7W8HHJ4_9BURK</name>
<dbReference type="Pfam" id="PF02771">
    <property type="entry name" value="Acyl-CoA_dh_N"/>
    <property type="match status" value="1"/>
</dbReference>
<dbReference type="Pfam" id="PF00441">
    <property type="entry name" value="Acyl-CoA_dh_1"/>
    <property type="match status" value="1"/>
</dbReference>
<dbReference type="InterPro" id="IPR009100">
    <property type="entry name" value="AcylCoA_DH/oxidase_NM_dom_sf"/>
</dbReference>
<protein>
    <recommendedName>
        <fullName evidence="11">Acyl-CoA dehydrogenase</fullName>
    </recommendedName>
</protein>
<evidence type="ECO:0000259" key="7">
    <source>
        <dbReference type="Pfam" id="PF02770"/>
    </source>
</evidence>